<dbReference type="InterPro" id="IPR013087">
    <property type="entry name" value="Znf_C2H2_type"/>
</dbReference>
<dbReference type="PROSITE" id="PS00028">
    <property type="entry name" value="ZINC_FINGER_C2H2_1"/>
    <property type="match status" value="4"/>
</dbReference>
<proteinExistence type="predicted"/>
<evidence type="ECO:0000256" key="1">
    <source>
        <dbReference type="ARBA" id="ARBA00022723"/>
    </source>
</evidence>
<dbReference type="SMART" id="SM00355">
    <property type="entry name" value="ZnF_C2H2"/>
    <property type="match status" value="5"/>
</dbReference>
<sequence>MHFVRSNPMPVADHFLAPLGRDRGGGGPGTTEASAGADRPALGEVCETCLAYCSDKADLWRHARRDHGADPALACRVPGCGKRFFAAAMSAAHAAHHRLRADDAVPLTCELCGCLRQNIPTFRKHMVTAHPEAAGAFCGVCGSYVADVPSLVDHVRRRHGETPGARNVIRCDVCGQQYGNYRIMHEHRTVHGLVDTGLVRRSPKGRASVPRPY</sequence>
<evidence type="ECO:0000259" key="6">
    <source>
        <dbReference type="PROSITE" id="PS00028"/>
    </source>
</evidence>
<name>A0A5E4LXR1_9HEMI</name>
<dbReference type="PANTHER" id="PTHR24379:SF121">
    <property type="entry name" value="C2H2-TYPE DOMAIN-CONTAINING PROTEIN"/>
    <property type="match status" value="1"/>
</dbReference>
<evidence type="ECO:0000313" key="8">
    <source>
        <dbReference type="Proteomes" id="UP000325440"/>
    </source>
</evidence>
<gene>
    <name evidence="7" type="ORF">CINCED_3A016927</name>
</gene>
<feature type="domain" description="C2H2-type" evidence="6">
    <location>
        <begin position="46"/>
        <end position="67"/>
    </location>
</feature>
<evidence type="ECO:0000313" key="7">
    <source>
        <dbReference type="EMBL" id="VVC24290.1"/>
    </source>
</evidence>
<dbReference type="Proteomes" id="UP000325440">
    <property type="component" value="Unassembled WGS sequence"/>
</dbReference>
<reference evidence="7 8" key="1">
    <citation type="submission" date="2019-08" db="EMBL/GenBank/DDBJ databases">
        <authorList>
            <person name="Alioto T."/>
            <person name="Alioto T."/>
            <person name="Gomez Garrido J."/>
        </authorList>
    </citation>
    <scope>NUCLEOTIDE SEQUENCE [LARGE SCALE GENOMIC DNA]</scope>
</reference>
<organism evidence="7 8">
    <name type="scientific">Cinara cedri</name>
    <dbReference type="NCBI Taxonomy" id="506608"/>
    <lineage>
        <taxon>Eukaryota</taxon>
        <taxon>Metazoa</taxon>
        <taxon>Ecdysozoa</taxon>
        <taxon>Arthropoda</taxon>
        <taxon>Hexapoda</taxon>
        <taxon>Insecta</taxon>
        <taxon>Pterygota</taxon>
        <taxon>Neoptera</taxon>
        <taxon>Paraneoptera</taxon>
        <taxon>Hemiptera</taxon>
        <taxon>Sternorrhyncha</taxon>
        <taxon>Aphidomorpha</taxon>
        <taxon>Aphidoidea</taxon>
        <taxon>Aphididae</taxon>
        <taxon>Lachninae</taxon>
        <taxon>Cinara</taxon>
    </lineage>
</organism>
<evidence type="ECO:0000256" key="3">
    <source>
        <dbReference type="ARBA" id="ARBA00022771"/>
    </source>
</evidence>
<dbReference type="SUPFAM" id="SSF57667">
    <property type="entry name" value="beta-beta-alpha zinc fingers"/>
    <property type="match status" value="1"/>
</dbReference>
<feature type="domain" description="C2H2-type" evidence="6">
    <location>
        <begin position="171"/>
        <end position="191"/>
    </location>
</feature>
<keyword evidence="8" id="KW-1185">Reference proteome</keyword>
<dbReference type="EMBL" id="CABPRJ010000001">
    <property type="protein sequence ID" value="VVC24290.1"/>
    <property type="molecule type" value="Genomic_DNA"/>
</dbReference>
<feature type="domain" description="C2H2-type" evidence="6">
    <location>
        <begin position="75"/>
        <end position="97"/>
    </location>
</feature>
<keyword evidence="3" id="KW-0863">Zinc-finger</keyword>
<keyword evidence="2" id="KW-0677">Repeat</keyword>
<feature type="region of interest" description="Disordered" evidence="5">
    <location>
        <begin position="15"/>
        <end position="37"/>
    </location>
</feature>
<evidence type="ECO:0000256" key="4">
    <source>
        <dbReference type="ARBA" id="ARBA00022833"/>
    </source>
</evidence>
<feature type="domain" description="C2H2-type" evidence="6">
    <location>
        <begin position="138"/>
        <end position="159"/>
    </location>
</feature>
<dbReference type="Gene3D" id="3.30.160.60">
    <property type="entry name" value="Classic Zinc Finger"/>
    <property type="match status" value="1"/>
</dbReference>
<accession>A0A5E4LXR1</accession>
<dbReference type="PANTHER" id="PTHR24379">
    <property type="entry name" value="KRAB AND ZINC FINGER DOMAIN-CONTAINING"/>
    <property type="match status" value="1"/>
</dbReference>
<dbReference type="InterPro" id="IPR036236">
    <property type="entry name" value="Znf_C2H2_sf"/>
</dbReference>
<evidence type="ECO:0000256" key="5">
    <source>
        <dbReference type="SAM" id="MobiDB-lite"/>
    </source>
</evidence>
<evidence type="ECO:0000256" key="2">
    <source>
        <dbReference type="ARBA" id="ARBA00022737"/>
    </source>
</evidence>
<keyword evidence="4" id="KW-0862">Zinc</keyword>
<protein>
    <submittedName>
        <fullName evidence="7">Zinc finger C2H2-type,Zinc finger, RING/FYVE/PHD-type</fullName>
    </submittedName>
</protein>
<dbReference type="GO" id="GO:0008270">
    <property type="term" value="F:zinc ion binding"/>
    <property type="evidence" value="ECO:0007669"/>
    <property type="project" value="UniProtKB-KW"/>
</dbReference>
<keyword evidence="1" id="KW-0479">Metal-binding</keyword>
<dbReference type="AlphaFoldDB" id="A0A5E4LXR1"/>